<evidence type="ECO:0000256" key="1">
    <source>
        <dbReference type="SAM" id="MobiDB-lite"/>
    </source>
</evidence>
<accession>A0A0D0DNM8</accession>
<dbReference type="HOGENOM" id="CLU_059571_0_0_1"/>
<protein>
    <recommendedName>
        <fullName evidence="2">LYR motif-containing protein Cup1-like N-terminal domain-containing protein</fullName>
    </recommendedName>
</protein>
<name>A0A0D0DNM8_9AGAM</name>
<dbReference type="InterPro" id="IPR046896">
    <property type="entry name" value="Cup1-like_N"/>
</dbReference>
<dbReference type="OrthoDB" id="198652at2759"/>
<dbReference type="EMBL" id="KN824831">
    <property type="protein sequence ID" value="KIL00548.1"/>
    <property type="molecule type" value="Genomic_DNA"/>
</dbReference>
<reference evidence="3 4" key="1">
    <citation type="submission" date="2014-04" db="EMBL/GenBank/DDBJ databases">
        <authorList>
            <consortium name="DOE Joint Genome Institute"/>
            <person name="Kuo A."/>
            <person name="Kohler A."/>
            <person name="Jargeat P."/>
            <person name="Nagy L.G."/>
            <person name="Floudas D."/>
            <person name="Copeland A."/>
            <person name="Barry K.W."/>
            <person name="Cichocki N."/>
            <person name="Veneault-Fourrey C."/>
            <person name="LaButti K."/>
            <person name="Lindquist E.A."/>
            <person name="Lipzen A."/>
            <person name="Lundell T."/>
            <person name="Morin E."/>
            <person name="Murat C."/>
            <person name="Sun H."/>
            <person name="Tunlid A."/>
            <person name="Henrissat B."/>
            <person name="Grigoriev I.V."/>
            <person name="Hibbett D.S."/>
            <person name="Martin F."/>
            <person name="Nordberg H.P."/>
            <person name="Cantor M.N."/>
            <person name="Hua S.X."/>
        </authorList>
    </citation>
    <scope>NUCLEOTIDE SEQUENCE [LARGE SCALE GENOMIC DNA]</scope>
    <source>
        <strain evidence="3 4">Ve08.2h10</strain>
    </source>
</reference>
<feature type="region of interest" description="Disordered" evidence="1">
    <location>
        <begin position="233"/>
        <end position="258"/>
    </location>
</feature>
<gene>
    <name evidence="3" type="ORF">PAXRUDRAFT_821535</name>
</gene>
<reference evidence="4" key="2">
    <citation type="submission" date="2015-01" db="EMBL/GenBank/DDBJ databases">
        <title>Evolutionary Origins and Diversification of the Mycorrhizal Mutualists.</title>
        <authorList>
            <consortium name="DOE Joint Genome Institute"/>
            <consortium name="Mycorrhizal Genomics Consortium"/>
            <person name="Kohler A."/>
            <person name="Kuo A."/>
            <person name="Nagy L.G."/>
            <person name="Floudas D."/>
            <person name="Copeland A."/>
            <person name="Barry K.W."/>
            <person name="Cichocki N."/>
            <person name="Veneault-Fourrey C."/>
            <person name="LaButti K."/>
            <person name="Lindquist E.A."/>
            <person name="Lipzen A."/>
            <person name="Lundell T."/>
            <person name="Morin E."/>
            <person name="Murat C."/>
            <person name="Riley R."/>
            <person name="Ohm R."/>
            <person name="Sun H."/>
            <person name="Tunlid A."/>
            <person name="Henrissat B."/>
            <person name="Grigoriev I.V."/>
            <person name="Hibbett D.S."/>
            <person name="Martin F."/>
        </authorList>
    </citation>
    <scope>NUCLEOTIDE SEQUENCE [LARGE SCALE GENOMIC DNA]</scope>
    <source>
        <strain evidence="4">Ve08.2h10</strain>
    </source>
</reference>
<dbReference type="Proteomes" id="UP000054538">
    <property type="component" value="Unassembled WGS sequence"/>
</dbReference>
<keyword evidence="4" id="KW-1185">Reference proteome</keyword>
<dbReference type="InParanoid" id="A0A0D0DNM8"/>
<feature type="domain" description="LYR motif-containing protein Cup1-like N-terminal" evidence="2">
    <location>
        <begin position="11"/>
        <end position="95"/>
    </location>
</feature>
<organism evidence="3 4">
    <name type="scientific">Paxillus rubicundulus Ve08.2h10</name>
    <dbReference type="NCBI Taxonomy" id="930991"/>
    <lineage>
        <taxon>Eukaryota</taxon>
        <taxon>Fungi</taxon>
        <taxon>Dikarya</taxon>
        <taxon>Basidiomycota</taxon>
        <taxon>Agaricomycotina</taxon>
        <taxon>Agaricomycetes</taxon>
        <taxon>Agaricomycetidae</taxon>
        <taxon>Boletales</taxon>
        <taxon>Paxilineae</taxon>
        <taxon>Paxillaceae</taxon>
        <taxon>Paxillus</taxon>
    </lineage>
</organism>
<evidence type="ECO:0000313" key="4">
    <source>
        <dbReference type="Proteomes" id="UP000054538"/>
    </source>
</evidence>
<dbReference type="AlphaFoldDB" id="A0A0D0DNM8"/>
<evidence type="ECO:0000313" key="3">
    <source>
        <dbReference type="EMBL" id="KIL00548.1"/>
    </source>
</evidence>
<evidence type="ECO:0000259" key="2">
    <source>
        <dbReference type="Pfam" id="PF20263"/>
    </source>
</evidence>
<dbReference type="Pfam" id="PF20263">
    <property type="entry name" value="LYRM2-like"/>
    <property type="match status" value="1"/>
</dbReference>
<proteinExistence type="predicted"/>
<sequence>MNTSCQPIFSLYRTYVRQVRKLPHIYLRQFFQTKGADDFRSVLQTKSDDLRKKKLKRISKGLRKLQAANAGDHTAFDRMLDIAYGRVGKLRWELMEPLLSDPDAPPPAPIIPGKEKSLPPIYSPELTALLTSGNSRRTKPLEKQHLVFPPRLPGRAKLDSEEAALLGPLSKRREFNVRWRYFKTEWKKVYPPLGVSEQHLTADQDTNTFSLLPRNIGFQDTAVLRELLELAGSPSKSPGLTHRQKTEQGTEETLESSPFDGKLSARWLRRRYQALLGRLPLLTPRPPKDDRSKPIYDVLLAHSAMTPSRPHTSRLRVVGTEDMPWICDVQLPDSFEGRRR</sequence>